<dbReference type="PROSITE" id="PS51257">
    <property type="entry name" value="PROKAR_LIPOPROTEIN"/>
    <property type="match status" value="1"/>
</dbReference>
<proteinExistence type="predicted"/>
<dbReference type="EMBL" id="VMNW02000088">
    <property type="protein sequence ID" value="KAA9152400.1"/>
    <property type="molecule type" value="Genomic_DNA"/>
</dbReference>
<dbReference type="PANTHER" id="PTHR42953:SF1">
    <property type="entry name" value="METAL-BINDING PROTEIN HI_0362-RELATED"/>
    <property type="match status" value="1"/>
</dbReference>
<dbReference type="InterPro" id="IPR050492">
    <property type="entry name" value="Bact_metal-bind_prot9"/>
</dbReference>
<keyword evidence="7" id="KW-1185">Reference proteome</keyword>
<dbReference type="Proteomes" id="UP000319769">
    <property type="component" value="Unassembled WGS sequence"/>
</dbReference>
<dbReference type="OrthoDB" id="5296019at2"/>
<dbReference type="Pfam" id="PF01297">
    <property type="entry name" value="ZnuA"/>
    <property type="match status" value="1"/>
</dbReference>
<evidence type="ECO:0000256" key="5">
    <source>
        <dbReference type="SAM" id="SignalP"/>
    </source>
</evidence>
<dbReference type="PANTHER" id="PTHR42953">
    <property type="entry name" value="HIGH-AFFINITY ZINC UPTAKE SYSTEM PROTEIN ZNUA-RELATED"/>
    <property type="match status" value="1"/>
</dbReference>
<keyword evidence="4 5" id="KW-0732">Signal</keyword>
<keyword evidence="2" id="KW-0813">Transport</keyword>
<sequence>MSSSRQLPRLTALVSASAAIALLLAGCGGGNTAGDDSGKIDVVASTDVWGSVAAAVGGEDVQVTSIIHDPGADPHSYETTPQDAVAAGKAQLTLANGGGYDDFFTKLADQASNAKKLVAYDIGATGDENEHVWYSFATVQKVADQVAAELSQIRPSDKQSFTDNAAAFKAKVADLQTKTEQAGAAHPGSKVVATEPVAHYLLETAKVTDATPHEFSEAVEEESDVPAAALAEVQNIISGKQVKAVVNNAQTVTPVTEQVVNTAKQAGLPVVDVTETLPAGATDYISWMTSTVDSLAGALNS</sequence>
<protein>
    <submittedName>
        <fullName evidence="6">Metal ABC transporter substrate-binding protein</fullName>
    </submittedName>
</protein>
<organism evidence="6 7">
    <name type="scientific">Amycolatopsis acidicola</name>
    <dbReference type="NCBI Taxonomy" id="2596893"/>
    <lineage>
        <taxon>Bacteria</taxon>
        <taxon>Bacillati</taxon>
        <taxon>Actinomycetota</taxon>
        <taxon>Actinomycetes</taxon>
        <taxon>Pseudonocardiales</taxon>
        <taxon>Pseudonocardiaceae</taxon>
        <taxon>Amycolatopsis</taxon>
    </lineage>
</organism>
<feature type="signal peptide" evidence="5">
    <location>
        <begin position="1"/>
        <end position="33"/>
    </location>
</feature>
<feature type="chain" id="PRO_5038996759" evidence="5">
    <location>
        <begin position="34"/>
        <end position="301"/>
    </location>
</feature>
<reference evidence="6" key="1">
    <citation type="submission" date="2019-09" db="EMBL/GenBank/DDBJ databases">
        <authorList>
            <person name="Teo W.F.A."/>
            <person name="Duangmal K."/>
        </authorList>
    </citation>
    <scope>NUCLEOTIDE SEQUENCE [LARGE SCALE GENOMIC DNA]</scope>
    <source>
        <strain evidence="6">K81G1</strain>
    </source>
</reference>
<keyword evidence="3" id="KW-0479">Metal-binding</keyword>
<dbReference type="RefSeq" id="WP_144753020.1">
    <property type="nucleotide sequence ID" value="NZ_VMNW02000088.1"/>
</dbReference>
<dbReference type="GO" id="GO:0030001">
    <property type="term" value="P:metal ion transport"/>
    <property type="evidence" value="ECO:0007669"/>
    <property type="project" value="InterPro"/>
</dbReference>
<evidence type="ECO:0000313" key="6">
    <source>
        <dbReference type="EMBL" id="KAA9152400.1"/>
    </source>
</evidence>
<dbReference type="GO" id="GO:0030313">
    <property type="term" value="C:cell envelope"/>
    <property type="evidence" value="ECO:0007669"/>
    <property type="project" value="UniProtKB-SubCell"/>
</dbReference>
<dbReference type="InterPro" id="IPR006127">
    <property type="entry name" value="ZnuA-like"/>
</dbReference>
<evidence type="ECO:0000256" key="1">
    <source>
        <dbReference type="ARBA" id="ARBA00004196"/>
    </source>
</evidence>
<dbReference type="AlphaFoldDB" id="A0A5N0UPV0"/>
<dbReference type="Gene3D" id="3.40.50.1980">
    <property type="entry name" value="Nitrogenase molybdenum iron protein domain"/>
    <property type="match status" value="2"/>
</dbReference>
<evidence type="ECO:0000256" key="4">
    <source>
        <dbReference type="ARBA" id="ARBA00022729"/>
    </source>
</evidence>
<evidence type="ECO:0000256" key="3">
    <source>
        <dbReference type="ARBA" id="ARBA00022723"/>
    </source>
</evidence>
<dbReference type="SUPFAM" id="SSF53807">
    <property type="entry name" value="Helical backbone' metal receptor"/>
    <property type="match status" value="1"/>
</dbReference>
<dbReference type="GO" id="GO:0046872">
    <property type="term" value="F:metal ion binding"/>
    <property type="evidence" value="ECO:0007669"/>
    <property type="project" value="UniProtKB-KW"/>
</dbReference>
<evidence type="ECO:0000313" key="7">
    <source>
        <dbReference type="Proteomes" id="UP000319769"/>
    </source>
</evidence>
<name>A0A5N0UPV0_9PSEU</name>
<accession>A0A5N0UPV0</accession>
<comment type="caution">
    <text evidence="6">The sequence shown here is derived from an EMBL/GenBank/DDBJ whole genome shotgun (WGS) entry which is preliminary data.</text>
</comment>
<gene>
    <name evidence="6" type="ORF">FPZ12_036935</name>
</gene>
<evidence type="ECO:0000256" key="2">
    <source>
        <dbReference type="ARBA" id="ARBA00022448"/>
    </source>
</evidence>
<comment type="subcellular location">
    <subcellularLocation>
        <location evidence="1">Cell envelope</location>
    </subcellularLocation>
</comment>